<accession>A0A2C9EE71</accession>
<reference evidence="3" key="1">
    <citation type="journal article" date="2014" name="Genome Announc.">
        <title>Full-genome sequence of the plant growth-promoting bacterium Pseudomonas protegens CHA0.</title>
        <authorList>
            <person name="Jousset A."/>
            <person name="Schuldes J."/>
            <person name="Keel C."/>
            <person name="Maurhofer M."/>
            <person name="Daniel R."/>
            <person name="Scheu S."/>
            <person name="Thuermer A."/>
        </authorList>
    </citation>
    <scope>NUCLEOTIDE SEQUENCE [LARGE SCALE GENOMIC DNA]</scope>
    <source>
        <strain evidence="3">DSM 19095 / LMG 27888 / CFBP 6595 / CHA0</strain>
    </source>
</reference>
<evidence type="ECO:0000313" key="3">
    <source>
        <dbReference type="Proteomes" id="UP000013940"/>
    </source>
</evidence>
<dbReference type="Gene3D" id="3.40.50.1010">
    <property type="entry name" value="5'-nuclease"/>
    <property type="match status" value="1"/>
</dbReference>
<gene>
    <name evidence="2" type="ORF">PFLCHA0_c01480</name>
</gene>
<dbReference type="GO" id="GO:0004540">
    <property type="term" value="F:RNA nuclease activity"/>
    <property type="evidence" value="ECO:0007669"/>
    <property type="project" value="InterPro"/>
</dbReference>
<dbReference type="Pfam" id="PF01936">
    <property type="entry name" value="NYN"/>
    <property type="match status" value="1"/>
</dbReference>
<dbReference type="InterPro" id="IPR021139">
    <property type="entry name" value="NYN"/>
</dbReference>
<dbReference type="CDD" id="cd18722">
    <property type="entry name" value="PIN_NicB-like"/>
    <property type="match status" value="1"/>
</dbReference>
<name>A0A2C9EE71_PSEPH</name>
<protein>
    <recommendedName>
        <fullName evidence="1">NYN domain-containing protein</fullName>
    </recommendedName>
</protein>
<dbReference type="GeneID" id="57473124"/>
<dbReference type="eggNOG" id="COG1432">
    <property type="taxonomic scope" value="Bacteria"/>
</dbReference>
<evidence type="ECO:0000259" key="1">
    <source>
        <dbReference type="Pfam" id="PF01936"/>
    </source>
</evidence>
<dbReference type="RefSeq" id="WP_015633685.1">
    <property type="nucleotide sequence ID" value="NC_021237.1"/>
</dbReference>
<evidence type="ECO:0000313" key="2">
    <source>
        <dbReference type="EMBL" id="AGL81950.1"/>
    </source>
</evidence>
<dbReference type="KEGG" id="pprc:PFLCHA0_c01480"/>
<proteinExistence type="predicted"/>
<dbReference type="AlphaFoldDB" id="A0A2C9EE71"/>
<sequence length="229" mass="26041">MRTAFFVDGYNLFYGLLADTPFKWLDLPGLLTHIVQIENPASRLASVDYFTSSVKPRLATRGRASKEAQDTYLRALKASQVNVHLGRHQLEPAKAPRFINKAVGASRQDTVDIWKLEEKETDVHLAISMYRLAARQALHPPDERIEQLVLVSGDTDMAPALRAIREDFPDLTLGVILPHRPQYQRPQPGSLKAQAHWMRRVVSAEELCKHQFPERVATRKAPAIKPDYW</sequence>
<dbReference type="Proteomes" id="UP000013940">
    <property type="component" value="Chromosome"/>
</dbReference>
<feature type="domain" description="NYN" evidence="1">
    <location>
        <begin position="2"/>
        <end position="166"/>
    </location>
</feature>
<dbReference type="HOGENOM" id="CLU_076076_0_0_6"/>
<dbReference type="EMBL" id="CP003190">
    <property type="protein sequence ID" value="AGL81950.1"/>
    <property type="molecule type" value="Genomic_DNA"/>
</dbReference>
<organism evidence="2 3">
    <name type="scientific">Pseudomonas protegens (strain DSM 19095 / LMG 27888 / CFBP 6595 / CHA0)</name>
    <dbReference type="NCBI Taxonomy" id="1124983"/>
    <lineage>
        <taxon>Bacteria</taxon>
        <taxon>Pseudomonadati</taxon>
        <taxon>Pseudomonadota</taxon>
        <taxon>Gammaproteobacteria</taxon>
        <taxon>Pseudomonadales</taxon>
        <taxon>Pseudomonadaceae</taxon>
        <taxon>Pseudomonas</taxon>
    </lineage>
</organism>